<dbReference type="EMBL" id="JADLQX010000051">
    <property type="protein sequence ID" value="MBF6302671.1"/>
    <property type="molecule type" value="Genomic_DNA"/>
</dbReference>
<keyword evidence="3" id="KW-1185">Reference proteome</keyword>
<comment type="caution">
    <text evidence="2">The sequence shown here is derived from an EMBL/GenBank/DDBJ whole genome shotgun (WGS) entry which is preliminary data.</text>
</comment>
<dbReference type="RefSeq" id="WP_195133854.1">
    <property type="nucleotide sequence ID" value="NZ_JADLQX010000051.1"/>
</dbReference>
<name>A0ABS0D1G9_9NOCA</name>
<keyword evidence="1" id="KW-1133">Transmembrane helix</keyword>
<evidence type="ECO:0000256" key="1">
    <source>
        <dbReference type="SAM" id="Phobius"/>
    </source>
</evidence>
<feature type="transmembrane region" description="Helical" evidence="1">
    <location>
        <begin position="6"/>
        <end position="24"/>
    </location>
</feature>
<dbReference type="Proteomes" id="UP000702209">
    <property type="component" value="Unassembled WGS sequence"/>
</dbReference>
<keyword evidence="1" id="KW-0812">Transmembrane</keyword>
<evidence type="ECO:0000313" key="3">
    <source>
        <dbReference type="Proteomes" id="UP000702209"/>
    </source>
</evidence>
<keyword evidence="1" id="KW-0472">Membrane</keyword>
<reference evidence="2 3" key="1">
    <citation type="submission" date="2020-10" db="EMBL/GenBank/DDBJ databases">
        <title>Identification of Nocardia species via Next-generation sequencing and recognition of intraspecies genetic diversity.</title>
        <authorList>
            <person name="Li P."/>
            <person name="Li P."/>
            <person name="Lu B."/>
        </authorList>
    </citation>
    <scope>NUCLEOTIDE SEQUENCE [LARGE SCALE GENOMIC DNA]</scope>
    <source>
        <strain evidence="2 3">BJ06-0157</strain>
    </source>
</reference>
<accession>A0ABS0D1G9</accession>
<gene>
    <name evidence="2" type="ORF">IU459_34830</name>
</gene>
<proteinExistence type="predicted"/>
<organism evidence="2 3">
    <name type="scientific">Nocardia amamiensis</name>
    <dbReference type="NCBI Taxonomy" id="404578"/>
    <lineage>
        <taxon>Bacteria</taxon>
        <taxon>Bacillati</taxon>
        <taxon>Actinomycetota</taxon>
        <taxon>Actinomycetes</taxon>
        <taxon>Mycobacteriales</taxon>
        <taxon>Nocardiaceae</taxon>
        <taxon>Nocardia</taxon>
    </lineage>
</organism>
<sequence length="61" mass="7120">MTYVSALFAVIVCALFASGMIALHRSDERAFRERERHLGREMTPGEVWCYYLGVEPDEPRW</sequence>
<protein>
    <submittedName>
        <fullName evidence="2">Uncharacterized protein</fullName>
    </submittedName>
</protein>
<evidence type="ECO:0000313" key="2">
    <source>
        <dbReference type="EMBL" id="MBF6302671.1"/>
    </source>
</evidence>